<dbReference type="Proteomes" id="UP001595872">
    <property type="component" value="Unassembled WGS sequence"/>
</dbReference>
<organism evidence="2 3">
    <name type="scientific">Actinomadura gamaensis</name>
    <dbReference type="NCBI Taxonomy" id="1763541"/>
    <lineage>
        <taxon>Bacteria</taxon>
        <taxon>Bacillati</taxon>
        <taxon>Actinomycetota</taxon>
        <taxon>Actinomycetes</taxon>
        <taxon>Streptosporangiales</taxon>
        <taxon>Thermomonosporaceae</taxon>
        <taxon>Actinomadura</taxon>
    </lineage>
</organism>
<reference evidence="3" key="1">
    <citation type="journal article" date="2019" name="Int. J. Syst. Evol. Microbiol.">
        <title>The Global Catalogue of Microorganisms (GCM) 10K type strain sequencing project: providing services to taxonomists for standard genome sequencing and annotation.</title>
        <authorList>
            <consortium name="The Broad Institute Genomics Platform"/>
            <consortium name="The Broad Institute Genome Sequencing Center for Infectious Disease"/>
            <person name="Wu L."/>
            <person name="Ma J."/>
        </authorList>
    </citation>
    <scope>NUCLEOTIDE SEQUENCE [LARGE SCALE GENOMIC DNA]</scope>
    <source>
        <strain evidence="3">KLKA75</strain>
    </source>
</reference>
<proteinExistence type="inferred from homology"/>
<dbReference type="RefSeq" id="WP_378257931.1">
    <property type="nucleotide sequence ID" value="NZ_JBHSIT010000006.1"/>
</dbReference>
<protein>
    <submittedName>
        <fullName evidence="2">LURP-one-related/scramblase family protein</fullName>
    </submittedName>
</protein>
<evidence type="ECO:0000256" key="1">
    <source>
        <dbReference type="ARBA" id="ARBA00005437"/>
    </source>
</evidence>
<evidence type="ECO:0000313" key="2">
    <source>
        <dbReference type="EMBL" id="MFC4909979.1"/>
    </source>
</evidence>
<comment type="similarity">
    <text evidence="1">Belongs to the LOR family.</text>
</comment>
<comment type="caution">
    <text evidence="2">The sequence shown here is derived from an EMBL/GenBank/DDBJ whole genome shotgun (WGS) entry which is preliminary data.</text>
</comment>
<keyword evidence="3" id="KW-1185">Reference proteome</keyword>
<sequence length="164" mass="18661">MKFLIRDRVFGIGEDFWVEDENGRKVFLVDGKALRIRQTFELKTREGEVVAVIRKKLMSVHDAMVIERGGDKIATVHKKHFTLLRDHLKVDHEGGGEWTVRGDLLDKEYGIEGDEGQGPVALISRKWFRVRDTYAVDIVDGYDVPLVLAVAVCVDALTEDKHDD</sequence>
<dbReference type="InterPro" id="IPR025659">
    <property type="entry name" value="Tubby-like_C"/>
</dbReference>
<accession>A0ABV9U276</accession>
<dbReference type="Gene3D" id="2.40.160.200">
    <property type="entry name" value="LURP1-related"/>
    <property type="match status" value="1"/>
</dbReference>
<evidence type="ECO:0000313" key="3">
    <source>
        <dbReference type="Proteomes" id="UP001595872"/>
    </source>
</evidence>
<dbReference type="InterPro" id="IPR038595">
    <property type="entry name" value="LOR_sf"/>
</dbReference>
<dbReference type="Pfam" id="PF04525">
    <property type="entry name" value="LOR"/>
    <property type="match status" value="1"/>
</dbReference>
<dbReference type="SUPFAM" id="SSF54518">
    <property type="entry name" value="Tubby C-terminal domain-like"/>
    <property type="match status" value="1"/>
</dbReference>
<name>A0ABV9U276_9ACTN</name>
<dbReference type="EMBL" id="JBHSIT010000006">
    <property type="protein sequence ID" value="MFC4909979.1"/>
    <property type="molecule type" value="Genomic_DNA"/>
</dbReference>
<gene>
    <name evidence="2" type="ORF">ACFPCY_21840</name>
</gene>
<dbReference type="InterPro" id="IPR007612">
    <property type="entry name" value="LOR"/>
</dbReference>